<name>A0ACB9BGT5_CICIN</name>
<comment type="caution">
    <text evidence="1">The sequence shown here is derived from an EMBL/GenBank/DDBJ whole genome shotgun (WGS) entry which is preliminary data.</text>
</comment>
<dbReference type="EMBL" id="CM042014">
    <property type="protein sequence ID" value="KAI3721149.1"/>
    <property type="molecule type" value="Genomic_DNA"/>
</dbReference>
<dbReference type="Proteomes" id="UP001055811">
    <property type="component" value="Linkage Group LG06"/>
</dbReference>
<protein>
    <submittedName>
        <fullName evidence="1">Uncharacterized protein</fullName>
    </submittedName>
</protein>
<evidence type="ECO:0000313" key="2">
    <source>
        <dbReference type="Proteomes" id="UP001055811"/>
    </source>
</evidence>
<accession>A0ACB9BGT5</accession>
<proteinExistence type="predicted"/>
<organism evidence="1 2">
    <name type="scientific">Cichorium intybus</name>
    <name type="common">Chicory</name>
    <dbReference type="NCBI Taxonomy" id="13427"/>
    <lineage>
        <taxon>Eukaryota</taxon>
        <taxon>Viridiplantae</taxon>
        <taxon>Streptophyta</taxon>
        <taxon>Embryophyta</taxon>
        <taxon>Tracheophyta</taxon>
        <taxon>Spermatophyta</taxon>
        <taxon>Magnoliopsida</taxon>
        <taxon>eudicotyledons</taxon>
        <taxon>Gunneridae</taxon>
        <taxon>Pentapetalae</taxon>
        <taxon>asterids</taxon>
        <taxon>campanulids</taxon>
        <taxon>Asterales</taxon>
        <taxon>Asteraceae</taxon>
        <taxon>Cichorioideae</taxon>
        <taxon>Cichorieae</taxon>
        <taxon>Cichoriinae</taxon>
        <taxon>Cichorium</taxon>
    </lineage>
</organism>
<sequence length="83" mass="9460">MEMEKVVGTAEMEMEKICRIRRLMQTGAKIGDPGLHLAGGEPMREVDLEAWQIEGEAWQIEGEAWWDLGECCARLLFVGFVYN</sequence>
<evidence type="ECO:0000313" key="1">
    <source>
        <dbReference type="EMBL" id="KAI3721149.1"/>
    </source>
</evidence>
<gene>
    <name evidence="1" type="ORF">L2E82_32154</name>
</gene>
<keyword evidence="2" id="KW-1185">Reference proteome</keyword>
<reference evidence="1 2" key="2">
    <citation type="journal article" date="2022" name="Mol. Ecol. Resour.">
        <title>The genomes of chicory, endive, great burdock and yacon provide insights into Asteraceae paleo-polyploidization history and plant inulin production.</title>
        <authorList>
            <person name="Fan W."/>
            <person name="Wang S."/>
            <person name="Wang H."/>
            <person name="Wang A."/>
            <person name="Jiang F."/>
            <person name="Liu H."/>
            <person name="Zhao H."/>
            <person name="Xu D."/>
            <person name="Zhang Y."/>
        </authorList>
    </citation>
    <scope>NUCLEOTIDE SEQUENCE [LARGE SCALE GENOMIC DNA]</scope>
    <source>
        <strain evidence="2">cv. Punajuju</strain>
        <tissue evidence="1">Leaves</tissue>
    </source>
</reference>
<reference evidence="2" key="1">
    <citation type="journal article" date="2022" name="Mol. Ecol. Resour.">
        <title>The genomes of chicory, endive, great burdock and yacon provide insights into Asteraceae palaeo-polyploidization history and plant inulin production.</title>
        <authorList>
            <person name="Fan W."/>
            <person name="Wang S."/>
            <person name="Wang H."/>
            <person name="Wang A."/>
            <person name="Jiang F."/>
            <person name="Liu H."/>
            <person name="Zhao H."/>
            <person name="Xu D."/>
            <person name="Zhang Y."/>
        </authorList>
    </citation>
    <scope>NUCLEOTIDE SEQUENCE [LARGE SCALE GENOMIC DNA]</scope>
    <source>
        <strain evidence="2">cv. Punajuju</strain>
    </source>
</reference>